<accession>A0A545V355</accession>
<feature type="transmembrane region" description="Helical" evidence="1">
    <location>
        <begin position="105"/>
        <end position="122"/>
    </location>
</feature>
<evidence type="ECO:0000256" key="1">
    <source>
        <dbReference type="SAM" id="Phobius"/>
    </source>
</evidence>
<organism evidence="2 3">
    <name type="scientific">Cordyceps javanica</name>
    <dbReference type="NCBI Taxonomy" id="43265"/>
    <lineage>
        <taxon>Eukaryota</taxon>
        <taxon>Fungi</taxon>
        <taxon>Dikarya</taxon>
        <taxon>Ascomycota</taxon>
        <taxon>Pezizomycotina</taxon>
        <taxon>Sordariomycetes</taxon>
        <taxon>Hypocreomycetidae</taxon>
        <taxon>Hypocreales</taxon>
        <taxon>Cordycipitaceae</taxon>
        <taxon>Cordyceps</taxon>
    </lineage>
</organism>
<comment type="caution">
    <text evidence="2">The sequence shown here is derived from an EMBL/GenBank/DDBJ whole genome shotgun (WGS) entry which is preliminary data.</text>
</comment>
<keyword evidence="1" id="KW-0472">Membrane</keyword>
<proteinExistence type="predicted"/>
<dbReference type="AlphaFoldDB" id="A0A545V355"/>
<keyword evidence="1" id="KW-0812">Transmembrane</keyword>
<dbReference type="EMBL" id="SPUK01000006">
    <property type="protein sequence ID" value="TQV96148.1"/>
    <property type="molecule type" value="Genomic_DNA"/>
</dbReference>
<keyword evidence="1" id="KW-1133">Transmembrane helix</keyword>
<keyword evidence="3" id="KW-1185">Reference proteome</keyword>
<sequence>MYIGDSKYLLPGLFLWDTVCVTALSGAAATAGWISTGYGIVRFANGVRILIHRPHARVLDSFEGSSPTATSSRACLYWQVQRATLRNVYLSQECYMMSPRRGGTVSMPQTTVAFVFLLYFFLSSGGGVGDSPLH</sequence>
<evidence type="ECO:0000313" key="3">
    <source>
        <dbReference type="Proteomes" id="UP000315783"/>
    </source>
</evidence>
<evidence type="ECO:0000313" key="2">
    <source>
        <dbReference type="EMBL" id="TQV96148.1"/>
    </source>
</evidence>
<gene>
    <name evidence="2" type="ORF">IF1G_04731</name>
</gene>
<dbReference type="Proteomes" id="UP000315783">
    <property type="component" value="Unassembled WGS sequence"/>
</dbReference>
<name>A0A545V355_9HYPO</name>
<reference evidence="2 3" key="1">
    <citation type="journal article" date="2019" name="Appl. Microbiol. Biotechnol.">
        <title>Genome sequence of Isaria javanica and comparative genome analysis insights into family S53 peptidase evolution in fungal entomopathogens.</title>
        <authorList>
            <person name="Lin R."/>
            <person name="Zhang X."/>
            <person name="Xin B."/>
            <person name="Zou M."/>
            <person name="Gao Y."/>
            <person name="Qin F."/>
            <person name="Hu Q."/>
            <person name="Xie B."/>
            <person name="Cheng X."/>
        </authorList>
    </citation>
    <scope>NUCLEOTIDE SEQUENCE [LARGE SCALE GENOMIC DNA]</scope>
    <source>
        <strain evidence="2 3">IJ1G</strain>
    </source>
</reference>
<protein>
    <submittedName>
        <fullName evidence="2">Uncharacterized protein</fullName>
    </submittedName>
</protein>
<feature type="transmembrane region" description="Helical" evidence="1">
    <location>
        <begin position="13"/>
        <end position="34"/>
    </location>
</feature>